<dbReference type="PANTHER" id="PTHR43038:SF3">
    <property type="entry name" value="ABC TRANSPORTER G FAMILY MEMBER 20 ISOFORM X1"/>
    <property type="match status" value="1"/>
</dbReference>
<proteinExistence type="predicted"/>
<dbReference type="Pfam" id="PF00005">
    <property type="entry name" value="ABC_tran"/>
    <property type="match status" value="1"/>
</dbReference>
<reference evidence="4" key="1">
    <citation type="submission" date="2010-10" db="EMBL/GenBank/DDBJ databases">
        <authorList>
            <consortium name="US DOE Joint Genome Institute (JGI-PGF)"/>
            <person name="Lucas S."/>
            <person name="Copeland A."/>
            <person name="Lapidus A."/>
            <person name="Bruce D."/>
            <person name="Goodwin L."/>
            <person name="Pitluck S."/>
            <person name="Kyrpides N."/>
            <person name="Mavromatis K."/>
            <person name="Detter J.C."/>
            <person name="Han C."/>
            <person name="Land M."/>
            <person name="Hauser L."/>
            <person name="Markowitz V."/>
            <person name="Cheng J.-F."/>
            <person name="Hugenholtz P."/>
            <person name="Woyke T."/>
            <person name="Wu D."/>
            <person name="Pukall R."/>
            <person name="Wahrenburg C."/>
            <person name="Brambilla E."/>
            <person name="Klenk H.-P."/>
            <person name="Eisen J.A."/>
        </authorList>
    </citation>
    <scope>NUCLEOTIDE SEQUENCE [LARGE SCALE GENOMIC DNA]</scope>
    <source>
        <strain evidence="4">DSM 13965</strain>
    </source>
</reference>
<dbReference type="AlphaFoldDB" id="K6PZ97"/>
<dbReference type="InterPro" id="IPR027417">
    <property type="entry name" value="P-loop_NTPase"/>
</dbReference>
<dbReference type="STRING" id="867903.ThesuDRAFT_01813"/>
<keyword evidence="1" id="KW-0547">Nucleotide-binding</keyword>
<dbReference type="Proteomes" id="UP000005710">
    <property type="component" value="Unassembled WGS sequence"/>
</dbReference>
<accession>K6PZ97</accession>
<evidence type="ECO:0000256" key="2">
    <source>
        <dbReference type="ARBA" id="ARBA00022840"/>
    </source>
</evidence>
<dbReference type="InterPro" id="IPR003593">
    <property type="entry name" value="AAA+_ATPase"/>
</dbReference>
<evidence type="ECO:0000313" key="5">
    <source>
        <dbReference type="Proteomes" id="UP000005710"/>
    </source>
</evidence>
<evidence type="ECO:0000256" key="1">
    <source>
        <dbReference type="ARBA" id="ARBA00022741"/>
    </source>
</evidence>
<dbReference type="OrthoDB" id="1805624at2"/>
<dbReference type="GO" id="GO:0005524">
    <property type="term" value="F:ATP binding"/>
    <property type="evidence" value="ECO:0007669"/>
    <property type="project" value="UniProtKB-KW"/>
</dbReference>
<evidence type="ECO:0000313" key="4">
    <source>
        <dbReference type="EMBL" id="EKP94088.1"/>
    </source>
</evidence>
<dbReference type="PROSITE" id="PS50893">
    <property type="entry name" value="ABC_TRANSPORTER_2"/>
    <property type="match status" value="1"/>
</dbReference>
<dbReference type="RefSeq" id="WP_006904090.1">
    <property type="nucleotide sequence ID" value="NZ_JH976535.1"/>
</dbReference>
<evidence type="ECO:0000259" key="3">
    <source>
        <dbReference type="PROSITE" id="PS50893"/>
    </source>
</evidence>
<name>K6PZ97_9FIRM</name>
<protein>
    <submittedName>
        <fullName evidence="4">ABC-type multidrug transport system, ATPase component</fullName>
    </submittedName>
</protein>
<dbReference type="EMBL" id="AENY02000003">
    <property type="protein sequence ID" value="EKP94088.1"/>
    <property type="molecule type" value="Genomic_DNA"/>
</dbReference>
<comment type="caution">
    <text evidence="4">The sequence shown here is derived from an EMBL/GenBank/DDBJ whole genome shotgun (WGS) entry which is preliminary data.</text>
</comment>
<dbReference type="InterPro" id="IPR003439">
    <property type="entry name" value="ABC_transporter-like_ATP-bd"/>
</dbReference>
<keyword evidence="2" id="KW-0067">ATP-binding</keyword>
<sequence length="263" mass="27970">MNGTRMIGTGTNGTGNGSELAIETEGLTCRFGDFVAVDGVSLRVPAGAVYGLLGPNGAGKTTLIRALLGLIPATGRARVLGLDPARQAAAIRARVGYMSQRFSLYPDLTVEENLRFYGQVYGLDGDRLARRIAELLERTGLPGQRRARAGSLGGGLRQRLAFACAILHEPSLLLLDEPTSGVDPRARRQFWEMIYAMADAGTTVLVTNHHMDEAEQCDRLGMMLRGRLVAEAPPGEIRRRYAGGGSLGEAFARLAAGPGGFSA</sequence>
<feature type="domain" description="ABC transporter" evidence="3">
    <location>
        <begin position="22"/>
        <end position="250"/>
    </location>
</feature>
<dbReference type="PANTHER" id="PTHR43038">
    <property type="entry name" value="ATP-BINDING CASSETTE, SUB-FAMILY H, MEMBER 1"/>
    <property type="match status" value="1"/>
</dbReference>
<dbReference type="eggNOG" id="COG1131">
    <property type="taxonomic scope" value="Bacteria"/>
</dbReference>
<organism evidence="4 5">
    <name type="scientific">Thermaerobacter subterraneus DSM 13965</name>
    <dbReference type="NCBI Taxonomy" id="867903"/>
    <lineage>
        <taxon>Bacteria</taxon>
        <taxon>Bacillati</taxon>
        <taxon>Bacillota</taxon>
        <taxon>Clostridia</taxon>
        <taxon>Eubacteriales</taxon>
        <taxon>Clostridiales Family XVII. Incertae Sedis</taxon>
        <taxon>Thermaerobacter</taxon>
    </lineage>
</organism>
<dbReference type="SMART" id="SM00382">
    <property type="entry name" value="AAA"/>
    <property type="match status" value="1"/>
</dbReference>
<dbReference type="SUPFAM" id="SSF52540">
    <property type="entry name" value="P-loop containing nucleoside triphosphate hydrolases"/>
    <property type="match status" value="1"/>
</dbReference>
<dbReference type="GO" id="GO:0016887">
    <property type="term" value="F:ATP hydrolysis activity"/>
    <property type="evidence" value="ECO:0007669"/>
    <property type="project" value="InterPro"/>
</dbReference>
<reference evidence="4" key="2">
    <citation type="submission" date="2012-10" db="EMBL/GenBank/DDBJ databases">
        <title>Improved high-quality draft of Thermaerobacter subterraneus C21, DSM 13965.</title>
        <authorList>
            <consortium name="DOE Joint Genome Institute"/>
            <person name="Eisen J."/>
            <person name="Huntemann M."/>
            <person name="Wei C.-L."/>
            <person name="Han J."/>
            <person name="Detter J.C."/>
            <person name="Han C."/>
            <person name="Tapia R."/>
            <person name="Chen A."/>
            <person name="Kyrpides N."/>
            <person name="Mavromatis K."/>
            <person name="Markowitz V."/>
            <person name="Szeto E."/>
            <person name="Ivanova N."/>
            <person name="Mikhailova N."/>
            <person name="Ovchinnikova G."/>
            <person name="Pagani I."/>
            <person name="Pati A."/>
            <person name="Goodwin L."/>
            <person name="Nordberg H.P."/>
            <person name="Cantor M.N."/>
            <person name="Hua S.X."/>
            <person name="Woyke T."/>
            <person name="Eisen J."/>
            <person name="Klenk H.-P."/>
        </authorList>
    </citation>
    <scope>NUCLEOTIDE SEQUENCE [LARGE SCALE GENOMIC DNA]</scope>
    <source>
        <strain evidence="4">DSM 13965</strain>
    </source>
</reference>
<gene>
    <name evidence="4" type="ORF">ThesuDRAFT_01813</name>
</gene>
<dbReference type="Gene3D" id="3.40.50.300">
    <property type="entry name" value="P-loop containing nucleotide triphosphate hydrolases"/>
    <property type="match status" value="1"/>
</dbReference>
<keyword evidence="5" id="KW-1185">Reference proteome</keyword>
<dbReference type="HOGENOM" id="CLU_000604_1_2_9"/>